<dbReference type="PANTHER" id="PTHR43695">
    <property type="entry name" value="PUTATIVE (AFU_ORTHOLOGUE AFUA_2G17250)-RELATED"/>
    <property type="match status" value="1"/>
</dbReference>
<dbReference type="Pfam" id="PF13472">
    <property type="entry name" value="Lipase_GDSL_2"/>
    <property type="match status" value="1"/>
</dbReference>
<dbReference type="Pfam" id="PF21254">
    <property type="entry name" value="AGA-YXIM_GBD"/>
    <property type="match status" value="1"/>
</dbReference>
<dbReference type="InterPro" id="IPR008979">
    <property type="entry name" value="Galactose-bd-like_sf"/>
</dbReference>
<dbReference type="InterPro" id="IPR036514">
    <property type="entry name" value="SGNH_hydro_sf"/>
</dbReference>
<dbReference type="SUPFAM" id="SSF49785">
    <property type="entry name" value="Galactose-binding domain-like"/>
    <property type="match status" value="2"/>
</dbReference>
<dbReference type="Gene3D" id="2.60.120.430">
    <property type="entry name" value="Galactose-binding lectin"/>
    <property type="match status" value="2"/>
</dbReference>
<dbReference type="Proteomes" id="UP001597338">
    <property type="component" value="Unassembled WGS sequence"/>
</dbReference>
<feature type="domain" description="Fibronectin type-III" evidence="6">
    <location>
        <begin position="538"/>
        <end position="627"/>
    </location>
</feature>
<proteinExistence type="inferred from homology"/>
<dbReference type="Gene3D" id="2.60.40.10">
    <property type="entry name" value="Immunoglobulins"/>
    <property type="match status" value="2"/>
</dbReference>
<dbReference type="InterPro" id="IPR036116">
    <property type="entry name" value="FN3_sf"/>
</dbReference>
<evidence type="ECO:0000313" key="7">
    <source>
        <dbReference type="EMBL" id="MFD2025200.1"/>
    </source>
</evidence>
<evidence type="ECO:0000256" key="2">
    <source>
        <dbReference type="ARBA" id="ARBA00022801"/>
    </source>
</evidence>
<dbReference type="PANTHER" id="PTHR43695:SF1">
    <property type="entry name" value="RHAMNOGALACTURONAN ACETYLESTERASE"/>
    <property type="match status" value="1"/>
</dbReference>
<dbReference type="SMART" id="SM00060">
    <property type="entry name" value="FN3"/>
    <property type="match status" value="2"/>
</dbReference>
<reference evidence="8" key="1">
    <citation type="journal article" date="2019" name="Int. J. Syst. Evol. Microbiol.">
        <title>The Global Catalogue of Microorganisms (GCM) 10K type strain sequencing project: providing services to taxonomists for standard genome sequencing and annotation.</title>
        <authorList>
            <consortium name="The Broad Institute Genomics Platform"/>
            <consortium name="The Broad Institute Genome Sequencing Center for Infectious Disease"/>
            <person name="Wu L."/>
            <person name="Ma J."/>
        </authorList>
    </citation>
    <scope>NUCLEOTIDE SEQUENCE [LARGE SCALE GENOMIC DNA]</scope>
    <source>
        <strain evidence="8">CCM 7043</strain>
    </source>
</reference>
<dbReference type="SUPFAM" id="SSF49265">
    <property type="entry name" value="Fibronectin type III"/>
    <property type="match status" value="2"/>
</dbReference>
<protein>
    <submittedName>
        <fullName evidence="7">GDSL-type esterase/lipase family protein</fullName>
    </submittedName>
</protein>
<dbReference type="PROSITE" id="PS50853">
    <property type="entry name" value="FN3"/>
    <property type="match status" value="1"/>
</dbReference>
<dbReference type="InterPro" id="IPR037459">
    <property type="entry name" value="RhgT-like"/>
</dbReference>
<keyword evidence="2" id="KW-0378">Hydrolase</keyword>
<comment type="caution">
    <text evidence="7">The sequence shown here is derived from an EMBL/GenBank/DDBJ whole genome shotgun (WGS) entry which is preliminary data.</text>
</comment>
<dbReference type="CDD" id="cd00063">
    <property type="entry name" value="FN3"/>
    <property type="match status" value="1"/>
</dbReference>
<gene>
    <name evidence="7" type="ORF">ACFSL2_06720</name>
</gene>
<dbReference type="InterPro" id="IPR049033">
    <property type="entry name" value="AGA-YXIM_GBD"/>
</dbReference>
<evidence type="ECO:0000259" key="6">
    <source>
        <dbReference type="PROSITE" id="PS50853"/>
    </source>
</evidence>
<dbReference type="SUPFAM" id="SSF52266">
    <property type="entry name" value="SGNH hydrolase"/>
    <property type="match status" value="1"/>
</dbReference>
<dbReference type="InterPro" id="IPR013783">
    <property type="entry name" value="Ig-like_fold"/>
</dbReference>
<comment type="similarity">
    <text evidence="1">Belongs to the 'GDSL' lipolytic enzyme family.</text>
</comment>
<dbReference type="Gene3D" id="3.40.50.1110">
    <property type="entry name" value="SGNH hydrolase"/>
    <property type="match status" value="1"/>
</dbReference>
<dbReference type="CDD" id="cd01821">
    <property type="entry name" value="Rhamnogalacturan_acetylesterase_like"/>
    <property type="match status" value="1"/>
</dbReference>
<name>A0ABW4V326_9MICO</name>
<evidence type="ECO:0000313" key="8">
    <source>
        <dbReference type="Proteomes" id="UP001597338"/>
    </source>
</evidence>
<dbReference type="EMBL" id="JBHUHF010000001">
    <property type="protein sequence ID" value="MFD2025200.1"/>
    <property type="molecule type" value="Genomic_DNA"/>
</dbReference>
<keyword evidence="4" id="KW-0624">Polysaccharide degradation</keyword>
<keyword evidence="4" id="KW-0119">Carbohydrate metabolism</keyword>
<dbReference type="Pfam" id="PF00041">
    <property type="entry name" value="fn3"/>
    <property type="match status" value="1"/>
</dbReference>
<dbReference type="RefSeq" id="WP_377197108.1">
    <property type="nucleotide sequence ID" value="NZ_JBHUHF010000001.1"/>
</dbReference>
<evidence type="ECO:0000256" key="3">
    <source>
        <dbReference type="ARBA" id="ARBA00023295"/>
    </source>
</evidence>
<keyword evidence="3" id="KW-0326">Glycosidase</keyword>
<dbReference type="InterPro" id="IPR013830">
    <property type="entry name" value="SGNH_hydro"/>
</dbReference>
<organism evidence="7 8">
    <name type="scientific">Promicromonospora aerolata</name>
    <dbReference type="NCBI Taxonomy" id="195749"/>
    <lineage>
        <taxon>Bacteria</taxon>
        <taxon>Bacillati</taxon>
        <taxon>Actinomycetota</taxon>
        <taxon>Actinomycetes</taxon>
        <taxon>Micrococcales</taxon>
        <taxon>Promicromonosporaceae</taxon>
        <taxon>Promicromonospora</taxon>
    </lineage>
</organism>
<evidence type="ECO:0000256" key="1">
    <source>
        <dbReference type="ARBA" id="ARBA00008668"/>
    </source>
</evidence>
<dbReference type="InterPro" id="IPR003961">
    <property type="entry name" value="FN3_dom"/>
</dbReference>
<keyword evidence="8" id="KW-1185">Reference proteome</keyword>
<accession>A0ABW4V326</accession>
<evidence type="ECO:0000256" key="4">
    <source>
        <dbReference type="ARBA" id="ARBA00023326"/>
    </source>
</evidence>
<evidence type="ECO:0000256" key="5">
    <source>
        <dbReference type="SAM" id="MobiDB-lite"/>
    </source>
</evidence>
<sequence>MQNFPGRAPDRIESAYRPRSGPGAPRPARAARPVVAGLAAAALALPLVATVAAAAEAAAPTAVRVAHAEPGALHLRWNAVPDAAGYVLTRSDTLDGEYTEIARTDERTVFATDAEADTSAVNYYRVRTIGADGESAPSAAAVGTLVGGGVPDPTFPDDGVLTLDLGSGTTAAGAVAIDAGTMYGADERIGFVDPGEVTATDRGGADALRSDFVTVGDTELVADLPNGDYRVGLVSGDSEGATDIAITAEQMAKVQATEKPAGQYLEMEFDIALVDGQLNLELSGSAANLAALTLTRISPREAASRPTVYVTGDSTVQTYDEYWAPQAGWGQMLDRFLPDDIAVDNHAIGGRSSKNFISQGRLDEVLTEIRPGDYLYVQFGHNDNSYGVDDRYAAPADYRNYLRAYVEGARQRGATPILVTPVSRRSFDASGQANVSFPQYVEQATALAAETGVPLVDLSASSRQYLTEIGPEEARSVFLHVPAGVYPNRPDGTSDDTHFQAYGAIQMARLVARGTAGLDVPLADEVVDTAPPAEVPLRPAGVVAGGVSASGATLSWTAVEGADIYRVYAKTSDAPEGAFALVTTSTIALADVTGLDQGTAYDLRVVAVNRRGESEPSDVVSLTTKAPLLAFDVQLAGGPTKSGYTALDQNTLYTQELGYGFTSAAGPGGRDRGTGDGALDDLQRDFLLPSSTTPLRFDVPNGTYAVEVVWAT</sequence>
<feature type="region of interest" description="Disordered" evidence="5">
    <location>
        <begin position="1"/>
        <end position="29"/>
    </location>
</feature>